<evidence type="ECO:0000313" key="4">
    <source>
        <dbReference type="Proteomes" id="UP000190037"/>
    </source>
</evidence>
<protein>
    <recommendedName>
        <fullName evidence="5">Integral membrane protein</fullName>
    </recommendedName>
</protein>
<keyword evidence="2" id="KW-0812">Transmembrane</keyword>
<keyword evidence="2" id="KW-0472">Membrane</keyword>
<dbReference type="AlphaFoldDB" id="A0A1T3NXG3"/>
<keyword evidence="4" id="KW-1185">Reference proteome</keyword>
<feature type="transmembrane region" description="Helical" evidence="2">
    <location>
        <begin position="72"/>
        <end position="89"/>
    </location>
</feature>
<dbReference type="eggNOG" id="ENOG50331E3">
    <property type="taxonomic scope" value="Bacteria"/>
</dbReference>
<dbReference type="RefSeq" id="WP_078975661.1">
    <property type="nucleotide sequence ID" value="NZ_MWQN01000001.1"/>
</dbReference>
<feature type="compositionally biased region" description="Pro residues" evidence="1">
    <location>
        <begin position="13"/>
        <end position="27"/>
    </location>
</feature>
<evidence type="ECO:0008006" key="5">
    <source>
        <dbReference type="Google" id="ProtNLM"/>
    </source>
</evidence>
<feature type="compositionally biased region" description="Basic and acidic residues" evidence="1">
    <location>
        <begin position="37"/>
        <end position="66"/>
    </location>
</feature>
<keyword evidence="2" id="KW-1133">Transmembrane helix</keyword>
<feature type="region of interest" description="Disordered" evidence="1">
    <location>
        <begin position="1"/>
        <end position="66"/>
    </location>
</feature>
<accession>A0A1T3NXG3</accession>
<dbReference type="EMBL" id="MWQN01000001">
    <property type="protein sequence ID" value="OPC81361.1"/>
    <property type="molecule type" value="Genomic_DNA"/>
</dbReference>
<feature type="transmembrane region" description="Helical" evidence="2">
    <location>
        <begin position="158"/>
        <end position="180"/>
    </location>
</feature>
<sequence length="219" mass="23528">MSTGNETDERDPYAPPPEGTPDRPPAAPWNVPGNGRGDGDGGNRQGREDRPQRAPREPREQPDPKDVRVRNARLALWAGVWAVFFALFFPSDLGLVLGVVLGVVALALGIRTVRGTTPATAGPRIEEGPGGTARHPGHAPGGPAHRPRVRRPARARSGAALAGLVTGAIAVVYVLGVWTFEAVNKDYYDCMDSALTKTGEQRCLDKLPDRYHWVVDGTF</sequence>
<organism evidence="3 4">
    <name type="scientific">Embleya scabrispora</name>
    <dbReference type="NCBI Taxonomy" id="159449"/>
    <lineage>
        <taxon>Bacteria</taxon>
        <taxon>Bacillati</taxon>
        <taxon>Actinomycetota</taxon>
        <taxon>Actinomycetes</taxon>
        <taxon>Kitasatosporales</taxon>
        <taxon>Streptomycetaceae</taxon>
        <taxon>Embleya</taxon>
    </lineage>
</organism>
<evidence type="ECO:0000256" key="1">
    <source>
        <dbReference type="SAM" id="MobiDB-lite"/>
    </source>
</evidence>
<dbReference type="Proteomes" id="UP000190037">
    <property type="component" value="Unassembled WGS sequence"/>
</dbReference>
<proteinExistence type="predicted"/>
<evidence type="ECO:0000313" key="3">
    <source>
        <dbReference type="EMBL" id="OPC81361.1"/>
    </source>
</evidence>
<gene>
    <name evidence="3" type="ORF">B4N89_10755</name>
</gene>
<feature type="transmembrane region" description="Helical" evidence="2">
    <location>
        <begin position="95"/>
        <end position="113"/>
    </location>
</feature>
<dbReference type="STRING" id="159449.B4N89_10755"/>
<reference evidence="3 4" key="1">
    <citation type="submission" date="2017-03" db="EMBL/GenBank/DDBJ databases">
        <title>Draft genome sequence of Streptomyces scabrisporus NF3, endophyte isolated from Amphipterygium adstringens.</title>
        <authorList>
            <person name="Vazquez M."/>
            <person name="Ceapa C.D."/>
            <person name="Rodriguez Luna D."/>
            <person name="Sanchez Esquivel S."/>
        </authorList>
    </citation>
    <scope>NUCLEOTIDE SEQUENCE [LARGE SCALE GENOMIC DNA]</scope>
    <source>
        <strain evidence="3 4">NF3</strain>
    </source>
</reference>
<comment type="caution">
    <text evidence="3">The sequence shown here is derived from an EMBL/GenBank/DDBJ whole genome shotgun (WGS) entry which is preliminary data.</text>
</comment>
<name>A0A1T3NXG3_9ACTN</name>
<dbReference type="OrthoDB" id="4337297at2"/>
<evidence type="ECO:0000256" key="2">
    <source>
        <dbReference type="SAM" id="Phobius"/>
    </source>
</evidence>
<feature type="region of interest" description="Disordered" evidence="1">
    <location>
        <begin position="116"/>
        <end position="152"/>
    </location>
</feature>